<dbReference type="PANTHER" id="PTHR23084:SF263">
    <property type="entry name" value="MORN REPEAT-CONTAINING PROTEIN 1"/>
    <property type="match status" value="1"/>
</dbReference>
<reference evidence="4" key="1">
    <citation type="journal article" date="2021" name="PeerJ">
        <title>Extensive microbial diversity within the chicken gut microbiome revealed by metagenomics and culture.</title>
        <authorList>
            <person name="Gilroy R."/>
            <person name="Ravi A."/>
            <person name="Getino M."/>
            <person name="Pursley I."/>
            <person name="Horton D.L."/>
            <person name="Alikhan N.F."/>
            <person name="Baker D."/>
            <person name="Gharbi K."/>
            <person name="Hall N."/>
            <person name="Watson M."/>
            <person name="Adriaenssens E.M."/>
            <person name="Foster-Nyarko E."/>
            <person name="Jarju S."/>
            <person name="Secka A."/>
            <person name="Antonio M."/>
            <person name="Oren A."/>
            <person name="Chaudhuri R.R."/>
            <person name="La Ragione R."/>
            <person name="Hildebrand F."/>
            <person name="Pallen M.J."/>
        </authorList>
    </citation>
    <scope>NUCLEOTIDE SEQUENCE</scope>
    <source>
        <strain evidence="4">ChiHjej9B8-13557</strain>
    </source>
</reference>
<organism evidence="4 5">
    <name type="scientific">Candidatus Faecalibacterium faecipullorum</name>
    <dbReference type="NCBI Taxonomy" id="2838578"/>
    <lineage>
        <taxon>Bacteria</taxon>
        <taxon>Bacillati</taxon>
        <taxon>Bacillota</taxon>
        <taxon>Clostridia</taxon>
        <taxon>Eubacteriales</taxon>
        <taxon>Oscillospiraceae</taxon>
        <taxon>Faecalibacterium</taxon>
    </lineage>
</organism>
<dbReference type="InterPro" id="IPR003409">
    <property type="entry name" value="MORN"/>
</dbReference>
<evidence type="ECO:0000256" key="3">
    <source>
        <dbReference type="SAM" id="Phobius"/>
    </source>
</evidence>
<proteinExistence type="predicted"/>
<keyword evidence="1" id="KW-0677">Repeat</keyword>
<gene>
    <name evidence="4" type="ORF">H9771_05580</name>
</gene>
<dbReference type="SMART" id="SM00698">
    <property type="entry name" value="MORN"/>
    <property type="match status" value="6"/>
</dbReference>
<dbReference type="SUPFAM" id="SSF82185">
    <property type="entry name" value="Histone H3 K4-specific methyltransferase SET7/9 N-terminal domain"/>
    <property type="match status" value="2"/>
</dbReference>
<dbReference type="Gene3D" id="2.20.110.10">
    <property type="entry name" value="Histone H3 K4-specific methyltransferase SET7/9 N-terminal domain"/>
    <property type="match status" value="2"/>
</dbReference>
<evidence type="ECO:0000313" key="4">
    <source>
        <dbReference type="EMBL" id="HJB59111.1"/>
    </source>
</evidence>
<evidence type="ECO:0008006" key="6">
    <source>
        <dbReference type="Google" id="ProtNLM"/>
    </source>
</evidence>
<dbReference type="AlphaFoldDB" id="A0A9D2MFI1"/>
<feature type="transmembrane region" description="Helical" evidence="3">
    <location>
        <begin position="81"/>
        <end position="104"/>
    </location>
</feature>
<evidence type="ECO:0000313" key="5">
    <source>
        <dbReference type="Proteomes" id="UP000824211"/>
    </source>
</evidence>
<protein>
    <recommendedName>
        <fullName evidence="6">MORN repeat protein</fullName>
    </recommendedName>
</protein>
<dbReference type="Proteomes" id="UP000824211">
    <property type="component" value="Unassembled WGS sequence"/>
</dbReference>
<evidence type="ECO:0000256" key="2">
    <source>
        <dbReference type="SAM" id="Coils"/>
    </source>
</evidence>
<accession>A0A9D2MFI1</accession>
<keyword evidence="3" id="KW-1133">Transmembrane helix</keyword>
<reference evidence="4" key="2">
    <citation type="submission" date="2021-04" db="EMBL/GenBank/DDBJ databases">
        <authorList>
            <person name="Gilroy R."/>
        </authorList>
    </citation>
    <scope>NUCLEOTIDE SEQUENCE</scope>
    <source>
        <strain evidence="4">ChiHjej9B8-13557</strain>
    </source>
</reference>
<feature type="coiled-coil region" evidence="2">
    <location>
        <begin position="558"/>
        <end position="609"/>
    </location>
</feature>
<evidence type="ECO:0000256" key="1">
    <source>
        <dbReference type="ARBA" id="ARBA00022737"/>
    </source>
</evidence>
<keyword evidence="3" id="KW-0812">Transmembrane</keyword>
<dbReference type="Pfam" id="PF02493">
    <property type="entry name" value="MORN"/>
    <property type="match status" value="6"/>
</dbReference>
<dbReference type="PANTHER" id="PTHR23084">
    <property type="entry name" value="PHOSPHATIDYLINOSITOL-4-PHOSPHATE 5-KINASE RELATED"/>
    <property type="match status" value="1"/>
</dbReference>
<feature type="coiled-coil region" evidence="2">
    <location>
        <begin position="834"/>
        <end position="861"/>
    </location>
</feature>
<dbReference type="EMBL" id="DWXX01000096">
    <property type="protein sequence ID" value="HJB59111.1"/>
    <property type="molecule type" value="Genomic_DNA"/>
</dbReference>
<name>A0A9D2MFI1_9FIRM</name>
<comment type="caution">
    <text evidence="4">The sequence shown here is derived from an EMBL/GenBank/DDBJ whole genome shotgun (WGS) entry which is preliminary data.</text>
</comment>
<keyword evidence="2" id="KW-0175">Coiled coil</keyword>
<sequence>MLNFFMNQMSRTVGVFFRTIRAFFNRRIMAVSTYLRRVTNFSRHAMKVATSSMQTVASAVKKPTRREDYVETSQLFIAKSFLIKMALLLAALGLIGYFLVWPFILSHFFTVRFYVQDSRVPDWSGRVIVFSDPEKTLPLYAGRLEEGVLQGRGEDYDENGLLAYEGQFLDGVRSGEGTAYEDGVLCYEGQFAGGLYEGRGRRYQDGALAYEGSFAAGVASGEGVAYYPNGQEAYRGQFANDLYEGQGAAYTEAGDKLYEGSFARGLYNGSGRLYLGDNQWITAEFQDGQPAGVVQWYKGGRLYYEGEWADGRPQGYGALYNKAGETVYQGQFSRGTLDGGWLLSLPVEELRAALGAEAATTVSADGGFLIEGRTLGLTALCSFQTEEEESAVYAVYLTAPREAGWAGLLPGDEASLPEWPAGAVQQRGSASFAPLDTMNLAPGVYQALAVSCENYEATCLYDENGDAVLLGWRAQGAAPGLLDLTALADSAGAGSDGQMAAFLASLDLGEGSAADAAAENPYYGKKDPAEALAFCTTVDQAESLIDAMLLYWENAERQVALEENLTRARELLADAESSQAMAAADEEALAALEDEVTELEGGVQSCQAQRSLAMLQGQAAGIDDISAYALDQLLLCFDPSVTDSSLFAQAATAYAQSTQRDTTEARLAGMTSVVNLTEDYTQVQTAVSRYETAQANAQTAAAGYATGNLDKAGWYDALSAQADARSAVCAALAAFGREANRLNTLTGGWVATNYGWYTDQLEPLFLAAAESDAAAEAEQAAGVWWGQKAIQTVVGWFVDDEGNPFYGEADLTEAVAGRKKADKAVEVLDIAFAYWELAERQAALEEELDRTRELLDESSSDALQAHADALRQEIRSCQSHRLLLDVQAKTAGVLDIAKYDLGEALLYFDPALLNSTELAQAATEYALAAGDTPAAARDSLMASLANLVGDYSQAADAQRRCTAAEEAAAAAREAYAAGAGAKADWYAALSDLTAAQQDLYAALAAFGREANQINAVTGGWLSANFGWYGDALTPLFEAEME</sequence>
<keyword evidence="3" id="KW-0472">Membrane</keyword>